<keyword evidence="4" id="KW-0812">Transmembrane</keyword>
<dbReference type="GO" id="GO:0005737">
    <property type="term" value="C:cytoplasm"/>
    <property type="evidence" value="ECO:0007669"/>
    <property type="project" value="TreeGrafter"/>
</dbReference>
<evidence type="ECO:0000313" key="7">
    <source>
        <dbReference type="Proteomes" id="UP000615446"/>
    </source>
</evidence>
<organism evidence="6 7">
    <name type="scientific">Rhizophagus clarus</name>
    <dbReference type="NCBI Taxonomy" id="94130"/>
    <lineage>
        <taxon>Eukaryota</taxon>
        <taxon>Fungi</taxon>
        <taxon>Fungi incertae sedis</taxon>
        <taxon>Mucoromycota</taxon>
        <taxon>Glomeromycotina</taxon>
        <taxon>Glomeromycetes</taxon>
        <taxon>Glomerales</taxon>
        <taxon>Glomeraceae</taxon>
        <taxon>Rhizophagus</taxon>
    </lineage>
</organism>
<reference evidence="6" key="1">
    <citation type="submission" date="2019-10" db="EMBL/GenBank/DDBJ databases">
        <title>Conservation and host-specific expression of non-tandemly repeated heterogenous ribosome RNA gene in arbuscular mycorrhizal fungi.</title>
        <authorList>
            <person name="Maeda T."/>
            <person name="Kobayashi Y."/>
            <person name="Nakagawa T."/>
            <person name="Ezawa T."/>
            <person name="Yamaguchi K."/>
            <person name="Bino T."/>
            <person name="Nishimoto Y."/>
            <person name="Shigenobu S."/>
            <person name="Kawaguchi M."/>
        </authorList>
    </citation>
    <scope>NUCLEOTIDE SEQUENCE</scope>
    <source>
        <strain evidence="6">HR1</strain>
    </source>
</reference>
<dbReference type="EMBL" id="BLAL01000040">
    <property type="protein sequence ID" value="GES78847.1"/>
    <property type="molecule type" value="Genomic_DNA"/>
</dbReference>
<proteinExistence type="predicted"/>
<dbReference type="InterPro" id="IPR052637">
    <property type="entry name" value="KLHDC3-like"/>
</dbReference>
<dbReference type="OrthoDB" id="45365at2759"/>
<keyword evidence="4" id="KW-0472">Membrane</keyword>
<gene>
    <name evidence="6" type="ORF">RCL2_000615700</name>
</gene>
<evidence type="ECO:0000256" key="4">
    <source>
        <dbReference type="SAM" id="Phobius"/>
    </source>
</evidence>
<evidence type="ECO:0000313" key="6">
    <source>
        <dbReference type="EMBL" id="GES78847.1"/>
    </source>
</evidence>
<sequence length="475" mass="52842">MNSYHHFHHLIFIIMFCILNVYGQFVPETRVGHTTVYVDSQKRIYYIGGFNYNKSAPTEPDPISDFFFLNVNGSDMNFLTFTNLSSEVNLPLTVWHQSELGGVNQDSIFILGGVHWSDAETNYVYSFDINTNQLSIPAVQGKSPPMRKGISSVINEGKIYLFGGQTGNGRDAVYFNNFDIFDTINLNWQVGSLVNSPGTRVLYTATLVNGIIYYIGGRIQYNVYSPLSEIYQYDIAKNIWSLKQATAVDLDSMPGSRVGHSAVLLNGKIIIYGGFYTSADTPYNIPAKETIAMLDVNTLVWSLPTFDVRKHNEIPNLAYHTATLVGTVMIISFGNFTDIPTNIDQTNKVVYTFFIGDQLITSDYLSVFDKQYSTNKTNPQLPTTSSNNINPQQPPSSSKVIIVGVAIGSVSAALAIFAGLSMIYKRSKRSQVPSGSVHNDPNSSNGVQFNNDKYPTPQLASQQLQHQRIQDPEFP</sequence>
<comment type="caution">
    <text evidence="6">The sequence shown here is derived from an EMBL/GenBank/DDBJ whole genome shotgun (WGS) entry which is preliminary data.</text>
</comment>
<dbReference type="InterPro" id="IPR015915">
    <property type="entry name" value="Kelch-typ_b-propeller"/>
</dbReference>
<keyword evidence="4" id="KW-1133">Transmembrane helix</keyword>
<accession>A0A8H3QH52</accession>
<evidence type="ECO:0000256" key="1">
    <source>
        <dbReference type="ARBA" id="ARBA00022441"/>
    </source>
</evidence>
<dbReference type="PANTHER" id="PTHR46461:SF1">
    <property type="entry name" value="KELCH DOMAIN-CONTAINING PROTEIN 3"/>
    <property type="match status" value="1"/>
</dbReference>
<dbReference type="Gene3D" id="2.120.10.80">
    <property type="entry name" value="Kelch-type beta propeller"/>
    <property type="match status" value="2"/>
</dbReference>
<feature type="region of interest" description="Disordered" evidence="3">
    <location>
        <begin position="431"/>
        <end position="475"/>
    </location>
</feature>
<dbReference type="Proteomes" id="UP000615446">
    <property type="component" value="Unassembled WGS sequence"/>
</dbReference>
<evidence type="ECO:0000256" key="2">
    <source>
        <dbReference type="ARBA" id="ARBA00022737"/>
    </source>
</evidence>
<feature type="compositionally biased region" description="Polar residues" evidence="3">
    <location>
        <begin position="431"/>
        <end position="467"/>
    </location>
</feature>
<dbReference type="InterPro" id="IPR056737">
    <property type="entry name" value="Beta-prop_ATRN-MKLN-like"/>
</dbReference>
<dbReference type="PANTHER" id="PTHR46461">
    <property type="entry name" value="KELCH DOMAIN-CONTAINING PROTEIN 3"/>
    <property type="match status" value="1"/>
</dbReference>
<protein>
    <recommendedName>
        <fullName evidence="5">Attractin/MKLN-like beta-propeller domain-containing protein</fullName>
    </recommendedName>
</protein>
<feature type="transmembrane region" description="Helical" evidence="4">
    <location>
        <begin position="400"/>
        <end position="424"/>
    </location>
</feature>
<feature type="transmembrane region" description="Helical" evidence="4">
    <location>
        <begin position="7"/>
        <end position="25"/>
    </location>
</feature>
<dbReference type="GO" id="GO:0003682">
    <property type="term" value="F:chromatin binding"/>
    <property type="evidence" value="ECO:0007669"/>
    <property type="project" value="InterPro"/>
</dbReference>
<dbReference type="Pfam" id="PF24981">
    <property type="entry name" value="Beta-prop_ATRN-LZTR1"/>
    <property type="match status" value="1"/>
</dbReference>
<evidence type="ECO:0000256" key="3">
    <source>
        <dbReference type="SAM" id="MobiDB-lite"/>
    </source>
</evidence>
<keyword evidence="2" id="KW-0677">Repeat</keyword>
<keyword evidence="1" id="KW-0880">Kelch repeat</keyword>
<dbReference type="SUPFAM" id="SSF117281">
    <property type="entry name" value="Kelch motif"/>
    <property type="match status" value="1"/>
</dbReference>
<evidence type="ECO:0000259" key="5">
    <source>
        <dbReference type="Pfam" id="PF24981"/>
    </source>
</evidence>
<feature type="domain" description="Attractin/MKLN-like beta-propeller" evidence="5">
    <location>
        <begin position="108"/>
        <end position="338"/>
    </location>
</feature>
<name>A0A8H3QH52_9GLOM</name>
<dbReference type="AlphaFoldDB" id="A0A8H3QH52"/>